<dbReference type="Gene3D" id="2.60.40.1180">
    <property type="entry name" value="Golgi alpha-mannosidase II"/>
    <property type="match status" value="1"/>
</dbReference>
<gene>
    <name evidence="20" type="ORF">DB88DRAFT_510827</name>
</gene>
<evidence type="ECO:0000256" key="15">
    <source>
        <dbReference type="PIRSR" id="PIRSR001024-4"/>
    </source>
</evidence>
<dbReference type="PANTHER" id="PTHR10357">
    <property type="entry name" value="ALPHA-AMYLASE FAMILY MEMBER"/>
    <property type="match status" value="1"/>
</dbReference>
<feature type="site" description="Transition state stabilizer" evidence="14">
    <location>
        <position position="331"/>
    </location>
</feature>
<feature type="binding site" evidence="16">
    <location>
        <position position="64"/>
    </location>
    <ligand>
        <name>substrate</name>
    </ligand>
</feature>
<dbReference type="Proteomes" id="UP001182556">
    <property type="component" value="Unassembled WGS sequence"/>
</dbReference>
<dbReference type="GO" id="GO:0016052">
    <property type="term" value="P:carbohydrate catabolic process"/>
    <property type="evidence" value="ECO:0007669"/>
    <property type="project" value="InterPro"/>
</dbReference>
<feature type="binding site" evidence="16">
    <location>
        <position position="236"/>
    </location>
    <ligand>
        <name>substrate</name>
    </ligand>
</feature>
<proteinExistence type="inferred from homology"/>
<keyword evidence="11" id="KW-0119">Carbohydrate metabolism</keyword>
<feature type="disulfide bond" evidence="15">
    <location>
        <begin position="59"/>
        <end position="67"/>
    </location>
</feature>
<comment type="similarity">
    <text evidence="3">Belongs to the glycosyl hydrolase 13 family.</text>
</comment>
<keyword evidence="12" id="KW-0326">Glycosidase</keyword>
<feature type="region of interest" description="Disordered" evidence="17">
    <location>
        <begin position="525"/>
        <end position="548"/>
    </location>
</feature>
<sequence length="578" mass="62137">MKLSSAFGLLSLLATSVPSINAATAEQWHGKSIYQLITDRFAPPSATAPARTSPLPETCDPTLQTWCGGTWLSIIDKLDYIHDMGMDAIWISPVAKNIDVYTPYNYAYHGYWVLDPTQLNPRFGSEADLHALVDAVHARGMYIMVDVVVNNIPSLSTSEYLDSASLQAGGSLWTETVEFHHQCWIDYSNMTSVQQCWLGDDKLPLMDVNTENPKVMDTLQKYIAEFVSTYHIDGLRIDAAKHVDAAFWPPFCAAAGVFCIGEVYGDDMGYAASYQTEKIMDSILGFPLYYGITAGFGTPMGNMSHFVDIANQVLTAFPHPELLGNFIENHDLPRFRNATVDPQLAYNAMVAQFVFEGLPVVYYGQEQDFADGAGDPYNRQALWPSNYNNGTTYNRIATLNKVRHALIANQTTFEGKSFLDYQAKIVASSNYDVAIRKGPVLAVLTNRGSPSQAASFGVVKTGWNSQSAVVDLLSCKQSTVMAEQSISVSYADSGYGGMPYLFMSTTDATALGLCGLGTTTAAVTGGSSGGSTKSNTGGSSSSGSTSSAALNSVSPHPAVVGAGVLVLVAAGALGRFFA</sequence>
<dbReference type="Gene3D" id="3.20.20.80">
    <property type="entry name" value="Glycosidases"/>
    <property type="match status" value="1"/>
</dbReference>
<evidence type="ECO:0000256" key="18">
    <source>
        <dbReference type="SAM" id="SignalP"/>
    </source>
</evidence>
<accession>A0AAD9L5L6</accession>
<dbReference type="InterPro" id="IPR013777">
    <property type="entry name" value="A-amylase-like"/>
</dbReference>
<dbReference type="EMBL" id="JAODAN010000005">
    <property type="protein sequence ID" value="KAK1924470.1"/>
    <property type="molecule type" value="Genomic_DNA"/>
</dbReference>
<dbReference type="InterPro" id="IPR013780">
    <property type="entry name" value="Glyco_hydro_b"/>
</dbReference>
<dbReference type="InterPro" id="IPR017853">
    <property type="entry name" value="GH"/>
</dbReference>
<dbReference type="PIRSF" id="PIRSF001024">
    <property type="entry name" value="Alph-amyl_fung"/>
    <property type="match status" value="1"/>
</dbReference>
<keyword evidence="9 15" id="KW-1015">Disulfide bond</keyword>
<dbReference type="EC" id="3.2.1.1" evidence="4"/>
<feature type="binding site" evidence="16">
    <location>
        <position position="379"/>
    </location>
    <ligand>
        <name>substrate</name>
    </ligand>
</feature>
<feature type="chain" id="PRO_5041987889" description="alpha-amylase" evidence="18">
    <location>
        <begin position="23"/>
        <end position="578"/>
    </location>
</feature>
<dbReference type="PANTHER" id="PTHR10357:SF215">
    <property type="entry name" value="ALPHA-AMYLASE 1"/>
    <property type="match status" value="1"/>
</dbReference>
<organism evidence="20 21">
    <name type="scientific">Papiliotrema laurentii</name>
    <name type="common">Cryptococcus laurentii</name>
    <dbReference type="NCBI Taxonomy" id="5418"/>
    <lineage>
        <taxon>Eukaryota</taxon>
        <taxon>Fungi</taxon>
        <taxon>Dikarya</taxon>
        <taxon>Basidiomycota</taxon>
        <taxon>Agaricomycotina</taxon>
        <taxon>Tremellomycetes</taxon>
        <taxon>Tremellales</taxon>
        <taxon>Rhynchogastremaceae</taxon>
        <taxon>Papiliotrema</taxon>
    </lineage>
</organism>
<dbReference type="SMART" id="SM00642">
    <property type="entry name" value="Aamy"/>
    <property type="match status" value="1"/>
</dbReference>
<keyword evidence="21" id="KW-1185">Reference proteome</keyword>
<comment type="caution">
    <text evidence="20">The sequence shown here is derived from an EMBL/GenBank/DDBJ whole genome shotgun (WGS) entry which is preliminary data.</text>
</comment>
<evidence type="ECO:0000256" key="5">
    <source>
        <dbReference type="ARBA" id="ARBA00022723"/>
    </source>
</evidence>
<evidence type="ECO:0000256" key="7">
    <source>
        <dbReference type="ARBA" id="ARBA00022801"/>
    </source>
</evidence>
<feature type="active site" description="Nucleophile" evidence="13">
    <location>
        <position position="238"/>
    </location>
</feature>
<reference evidence="20" key="1">
    <citation type="submission" date="2023-02" db="EMBL/GenBank/DDBJ databases">
        <title>Identification and recombinant expression of a fungal hydrolase from Papiliotrema laurentii that hydrolyzes apple cutin and clears colloidal polyester polyurethane.</title>
        <authorList>
            <consortium name="DOE Joint Genome Institute"/>
            <person name="Roman V.A."/>
            <person name="Bojanowski C."/>
            <person name="Crable B.R."/>
            <person name="Wagner D.N."/>
            <person name="Hung C.S."/>
            <person name="Nadeau L.J."/>
            <person name="Schratz L."/>
            <person name="Haridas S."/>
            <person name="Pangilinan J."/>
            <person name="Lipzen A."/>
            <person name="Na H."/>
            <person name="Yan M."/>
            <person name="Ng V."/>
            <person name="Grigoriev I.V."/>
            <person name="Spatafora J.W."/>
            <person name="Barlow D."/>
            <person name="Biffinger J."/>
            <person name="Kelley-Loughnane N."/>
            <person name="Varaljay V.A."/>
            <person name="Crookes-Goodson W.J."/>
        </authorList>
    </citation>
    <scope>NUCLEOTIDE SEQUENCE</scope>
    <source>
        <strain evidence="20">5307AH</strain>
    </source>
</reference>
<dbReference type="FunFam" id="3.20.20.80:FF:000120">
    <property type="entry name" value="Alpha-amylase A"/>
    <property type="match status" value="1"/>
</dbReference>
<dbReference type="SUPFAM" id="SSF51011">
    <property type="entry name" value="Glycosyl hydrolase domain"/>
    <property type="match status" value="1"/>
</dbReference>
<evidence type="ECO:0000256" key="4">
    <source>
        <dbReference type="ARBA" id="ARBA00012595"/>
    </source>
</evidence>
<evidence type="ECO:0000256" key="2">
    <source>
        <dbReference type="ARBA" id="ARBA00001913"/>
    </source>
</evidence>
<evidence type="ECO:0000259" key="19">
    <source>
        <dbReference type="SMART" id="SM00642"/>
    </source>
</evidence>
<evidence type="ECO:0000256" key="17">
    <source>
        <dbReference type="SAM" id="MobiDB-lite"/>
    </source>
</evidence>
<dbReference type="AlphaFoldDB" id="A0AAD9L5L6"/>
<feature type="domain" description="Glycosyl hydrolase family 13 catalytic" evidence="19">
    <location>
        <begin position="35"/>
        <end position="403"/>
    </location>
</feature>
<evidence type="ECO:0000256" key="13">
    <source>
        <dbReference type="PIRSR" id="PIRSR001024-1"/>
    </source>
</evidence>
<evidence type="ECO:0000256" key="16">
    <source>
        <dbReference type="PIRSR" id="PIRSR001024-5"/>
    </source>
</evidence>
<evidence type="ECO:0000256" key="14">
    <source>
        <dbReference type="PIRSR" id="PIRSR001024-2"/>
    </source>
</evidence>
<evidence type="ECO:0000256" key="9">
    <source>
        <dbReference type="ARBA" id="ARBA00023157"/>
    </source>
</evidence>
<evidence type="ECO:0000256" key="11">
    <source>
        <dbReference type="ARBA" id="ARBA00023277"/>
    </source>
</evidence>
<protein>
    <recommendedName>
        <fullName evidence="4">alpha-amylase</fullName>
        <ecNumber evidence="4">3.2.1.1</ecNumber>
    </recommendedName>
</protein>
<dbReference type="GO" id="GO:0004556">
    <property type="term" value="F:alpha-amylase activity"/>
    <property type="evidence" value="ECO:0007669"/>
    <property type="project" value="UniProtKB-EC"/>
</dbReference>
<feature type="disulfide bond" evidence="15">
    <location>
        <begin position="183"/>
        <end position="196"/>
    </location>
</feature>
<feature type="binding site" evidence="16">
    <location>
        <position position="112"/>
    </location>
    <ligand>
        <name>substrate</name>
    </ligand>
</feature>
<dbReference type="GO" id="GO:0005509">
    <property type="term" value="F:calcium ion binding"/>
    <property type="evidence" value="ECO:0007669"/>
    <property type="project" value="InterPro"/>
</dbReference>
<evidence type="ECO:0000256" key="12">
    <source>
        <dbReference type="ARBA" id="ARBA00023295"/>
    </source>
</evidence>
<evidence type="ECO:0000256" key="10">
    <source>
        <dbReference type="ARBA" id="ARBA00023180"/>
    </source>
</evidence>
<evidence type="ECO:0000256" key="6">
    <source>
        <dbReference type="ARBA" id="ARBA00022729"/>
    </source>
</evidence>
<keyword evidence="5" id="KW-0479">Metal-binding</keyword>
<comment type="cofactor">
    <cofactor evidence="2">
        <name>Ca(2+)</name>
        <dbReference type="ChEBI" id="CHEBI:29108"/>
    </cofactor>
</comment>
<name>A0AAD9L5L6_PAPLA</name>
<dbReference type="InterPro" id="IPR006047">
    <property type="entry name" value="GH13_cat_dom"/>
</dbReference>
<keyword evidence="7 20" id="KW-0378">Hydrolase</keyword>
<dbReference type="SUPFAM" id="SSF51445">
    <property type="entry name" value="(Trans)glycosidases"/>
    <property type="match status" value="1"/>
</dbReference>
<dbReference type="Pfam" id="PF09260">
    <property type="entry name" value="A_amylase_dom_C"/>
    <property type="match status" value="1"/>
</dbReference>
<feature type="binding site" evidence="16">
    <location>
        <position position="331"/>
    </location>
    <ligand>
        <name>substrate</name>
    </ligand>
</feature>
<feature type="disulfide bond" evidence="15">
    <location>
        <begin position="475"/>
        <end position="514"/>
    </location>
</feature>
<evidence type="ECO:0000313" key="21">
    <source>
        <dbReference type="Proteomes" id="UP001182556"/>
    </source>
</evidence>
<evidence type="ECO:0000256" key="3">
    <source>
        <dbReference type="ARBA" id="ARBA00008061"/>
    </source>
</evidence>
<feature type="signal peptide" evidence="18">
    <location>
        <begin position="1"/>
        <end position="22"/>
    </location>
</feature>
<dbReference type="InterPro" id="IPR015340">
    <property type="entry name" value="A_amylase_C_dom"/>
</dbReference>
<keyword evidence="8" id="KW-0106">Calcium</keyword>
<evidence type="ECO:0000313" key="20">
    <source>
        <dbReference type="EMBL" id="KAK1924470.1"/>
    </source>
</evidence>
<dbReference type="Pfam" id="PF00128">
    <property type="entry name" value="Alpha-amylase"/>
    <property type="match status" value="1"/>
</dbReference>
<evidence type="ECO:0000256" key="8">
    <source>
        <dbReference type="ARBA" id="ARBA00022837"/>
    </source>
</evidence>
<comment type="catalytic activity">
    <reaction evidence="1">
        <text>Endohydrolysis of (1-&gt;4)-alpha-D-glucosidic linkages in polysaccharides containing three or more (1-&gt;4)-alpha-linked D-glucose units.</text>
        <dbReference type="EC" id="3.2.1.1"/>
    </reaction>
</comment>
<dbReference type="CDD" id="cd11319">
    <property type="entry name" value="AmyAc_euk_AmyA"/>
    <property type="match status" value="1"/>
</dbReference>
<feature type="active site" description="Proton donor" evidence="13">
    <location>
        <position position="262"/>
    </location>
</feature>
<evidence type="ECO:0000256" key="1">
    <source>
        <dbReference type="ARBA" id="ARBA00000548"/>
    </source>
</evidence>
<keyword evidence="6 18" id="KW-0732">Signal</keyword>
<keyword evidence="10" id="KW-0325">Glycoprotein</keyword>